<dbReference type="NCBIfam" id="TIGR04183">
    <property type="entry name" value="Por_Secre_tail"/>
    <property type="match status" value="1"/>
</dbReference>
<evidence type="ECO:0000313" key="2">
    <source>
        <dbReference type="Proteomes" id="UP001597414"/>
    </source>
</evidence>
<accession>A0ABW5B8E9</accession>
<reference evidence="2" key="1">
    <citation type="journal article" date="2019" name="Int. J. Syst. Evol. Microbiol.">
        <title>The Global Catalogue of Microorganisms (GCM) 10K type strain sequencing project: providing services to taxonomists for standard genome sequencing and annotation.</title>
        <authorList>
            <consortium name="The Broad Institute Genomics Platform"/>
            <consortium name="The Broad Institute Genome Sequencing Center for Infectious Disease"/>
            <person name="Wu L."/>
            <person name="Ma J."/>
        </authorList>
    </citation>
    <scope>NUCLEOTIDE SEQUENCE [LARGE SCALE GENOMIC DNA]</scope>
    <source>
        <strain evidence="2">KCTC 19812</strain>
    </source>
</reference>
<gene>
    <name evidence="1" type="ORF">ACFSKV_06105</name>
</gene>
<comment type="caution">
    <text evidence="1">The sequence shown here is derived from an EMBL/GenBank/DDBJ whole genome shotgun (WGS) entry which is preliminary data.</text>
</comment>
<dbReference type="EMBL" id="JBHUIV010000010">
    <property type="protein sequence ID" value="MFD2201130.1"/>
    <property type="molecule type" value="Genomic_DNA"/>
</dbReference>
<protein>
    <submittedName>
        <fullName evidence="1">DUF1501 domain-containing protein</fullName>
    </submittedName>
</protein>
<sequence>MERRTFLKHVAHSLAIPGFLGSFSTTGFGRTLDNLLRLANDTDRALVLIYLEGGNDGLNTVIPLGNYGALTNVRPHVVMQESQLLEIPDTDFAFHPALSDLKSLYEEGRLQVIHSVGYPQQNFSHFRSMDIWMSGSDADQIVNSGWTGRYLEGKHPEFPEEYPNEAYPDPLAIEIGLGASMLFQGEKIGFSMVLNNVNSFYELLENEVDEAPEGPVGDKIRYIRLMAQQSQKYGRIVKDAAERITYQRPYPDNRLANQLKIVSRLIAGGLRTPLYLVRMGGFDTHDNQVEDSDRTLGRHANLLQTVNDSIMAFMKDLEYQGTADRVMGMTFSEFGRRIVSNSSLGTDHGSAAPMFIFGNMSEGKYLGNSPTIRGNEVYNDNLPLQFDFRQIYTSILSQWFDPTARVSMSANQNKTFEQVPVIKNALNATDNPKEELRIKIFPNPVQDFFTLEMDIQPGPVKVEIVDMSGRSSGKIFEGAESSYSFKRIFDISPYPPGRFVLVVSNGNKRYSEQLIKL</sequence>
<dbReference type="InterPro" id="IPR026444">
    <property type="entry name" value="Secre_tail"/>
</dbReference>
<dbReference type="Pfam" id="PF07394">
    <property type="entry name" value="DUF1501"/>
    <property type="match status" value="1"/>
</dbReference>
<evidence type="ECO:0000313" key="1">
    <source>
        <dbReference type="EMBL" id="MFD2201130.1"/>
    </source>
</evidence>
<dbReference type="Proteomes" id="UP001597414">
    <property type="component" value="Unassembled WGS sequence"/>
</dbReference>
<keyword evidence="2" id="KW-1185">Reference proteome</keyword>
<dbReference type="InterPro" id="IPR010869">
    <property type="entry name" value="DUF1501"/>
</dbReference>
<organism evidence="1 2">
    <name type="scientific">Shivajiella indica</name>
    <dbReference type="NCBI Taxonomy" id="872115"/>
    <lineage>
        <taxon>Bacteria</taxon>
        <taxon>Pseudomonadati</taxon>
        <taxon>Bacteroidota</taxon>
        <taxon>Cytophagia</taxon>
        <taxon>Cytophagales</taxon>
        <taxon>Cyclobacteriaceae</taxon>
        <taxon>Shivajiella</taxon>
    </lineage>
</organism>
<proteinExistence type="predicted"/>
<name>A0ABW5B8E9_9BACT</name>
<dbReference type="RefSeq" id="WP_380801033.1">
    <property type="nucleotide sequence ID" value="NZ_JBHUIV010000010.1"/>
</dbReference>
<dbReference type="PANTHER" id="PTHR43737">
    <property type="entry name" value="BLL7424 PROTEIN"/>
    <property type="match status" value="1"/>
</dbReference>
<dbReference type="PANTHER" id="PTHR43737:SF1">
    <property type="entry name" value="DUF1501 DOMAIN-CONTAINING PROTEIN"/>
    <property type="match status" value="1"/>
</dbReference>